<dbReference type="Proteomes" id="UP001229421">
    <property type="component" value="Unassembled WGS sequence"/>
</dbReference>
<comment type="caution">
    <text evidence="1">The sequence shown here is derived from an EMBL/GenBank/DDBJ whole genome shotgun (WGS) entry which is preliminary data.</text>
</comment>
<sequence length="117" mass="13199">MTPHSVPHTHLKDLTNVQAFAKGEGTAGFHVKEIKILIVEKRIVGMRLVIYLVCDDLLHRVRFLVQVQDNLTTSGKRIKEAFSRNTLESTQTTISFSSLSFSLYLDPDLLRSQSGNE</sequence>
<keyword evidence="2" id="KW-1185">Reference proteome</keyword>
<dbReference type="EMBL" id="JAUHHV010000005">
    <property type="protein sequence ID" value="KAK1425648.1"/>
    <property type="molecule type" value="Genomic_DNA"/>
</dbReference>
<reference evidence="1" key="1">
    <citation type="journal article" date="2023" name="bioRxiv">
        <title>Improved chromosome-level genome assembly for marigold (Tagetes erecta).</title>
        <authorList>
            <person name="Jiang F."/>
            <person name="Yuan L."/>
            <person name="Wang S."/>
            <person name="Wang H."/>
            <person name="Xu D."/>
            <person name="Wang A."/>
            <person name="Fan W."/>
        </authorList>
    </citation>
    <scope>NUCLEOTIDE SEQUENCE</scope>
    <source>
        <strain evidence="1">WSJ</strain>
        <tissue evidence="1">Leaf</tissue>
    </source>
</reference>
<protein>
    <submittedName>
        <fullName evidence="1">Uncharacterized protein</fullName>
    </submittedName>
</protein>
<proteinExistence type="predicted"/>
<dbReference type="AlphaFoldDB" id="A0AAD8KQ69"/>
<gene>
    <name evidence="1" type="ORF">QVD17_21003</name>
</gene>
<evidence type="ECO:0000313" key="2">
    <source>
        <dbReference type="Proteomes" id="UP001229421"/>
    </source>
</evidence>
<name>A0AAD8KQ69_TARER</name>
<evidence type="ECO:0000313" key="1">
    <source>
        <dbReference type="EMBL" id="KAK1425648.1"/>
    </source>
</evidence>
<organism evidence="1 2">
    <name type="scientific">Tagetes erecta</name>
    <name type="common">African marigold</name>
    <dbReference type="NCBI Taxonomy" id="13708"/>
    <lineage>
        <taxon>Eukaryota</taxon>
        <taxon>Viridiplantae</taxon>
        <taxon>Streptophyta</taxon>
        <taxon>Embryophyta</taxon>
        <taxon>Tracheophyta</taxon>
        <taxon>Spermatophyta</taxon>
        <taxon>Magnoliopsida</taxon>
        <taxon>eudicotyledons</taxon>
        <taxon>Gunneridae</taxon>
        <taxon>Pentapetalae</taxon>
        <taxon>asterids</taxon>
        <taxon>campanulids</taxon>
        <taxon>Asterales</taxon>
        <taxon>Asteraceae</taxon>
        <taxon>Asteroideae</taxon>
        <taxon>Heliantheae alliance</taxon>
        <taxon>Tageteae</taxon>
        <taxon>Tagetes</taxon>
    </lineage>
</organism>
<accession>A0AAD8KQ69</accession>